<dbReference type="KEGG" id="nai:NECAME_09296"/>
<name>W2TEI9_NECAM</name>
<reference evidence="3" key="1">
    <citation type="journal article" date="2014" name="Nat. Genet.">
        <title>Genome of the human hookworm Necator americanus.</title>
        <authorList>
            <person name="Tang Y.T."/>
            <person name="Gao X."/>
            <person name="Rosa B.A."/>
            <person name="Abubucker S."/>
            <person name="Hallsworth-Pepin K."/>
            <person name="Martin J."/>
            <person name="Tyagi R."/>
            <person name="Heizer E."/>
            <person name="Zhang X."/>
            <person name="Bhonagiri-Palsikar V."/>
            <person name="Minx P."/>
            <person name="Warren W.C."/>
            <person name="Wang Q."/>
            <person name="Zhan B."/>
            <person name="Hotez P.J."/>
            <person name="Sternberg P.W."/>
            <person name="Dougall A."/>
            <person name="Gaze S.T."/>
            <person name="Mulvenna J."/>
            <person name="Sotillo J."/>
            <person name="Ranganathan S."/>
            <person name="Rabelo E.M."/>
            <person name="Wilson R.K."/>
            <person name="Felgner P.L."/>
            <person name="Bethony J."/>
            <person name="Hawdon J.M."/>
            <person name="Gasser R.B."/>
            <person name="Loukas A."/>
            <person name="Mitreva M."/>
        </authorList>
    </citation>
    <scope>NUCLEOTIDE SEQUENCE [LARGE SCALE GENOMIC DNA]</scope>
</reference>
<dbReference type="InterPro" id="IPR013783">
    <property type="entry name" value="Ig-like_fold"/>
</dbReference>
<dbReference type="InterPro" id="IPR000535">
    <property type="entry name" value="MSP_dom"/>
</dbReference>
<dbReference type="Proteomes" id="UP000053676">
    <property type="component" value="Unassembled WGS sequence"/>
</dbReference>
<sequence length="70" mass="8057">MTTVTKSIFRAFDDLSYNVTFMPNTSKQMAEMTITNDTDKTYMFKMKSTRPGMFKMRPVYGAVQPNEKVG</sequence>
<gene>
    <name evidence="2" type="ORF">NECAME_09296</name>
</gene>
<feature type="domain" description="MSP" evidence="1">
    <location>
        <begin position="1"/>
        <end position="70"/>
    </location>
</feature>
<dbReference type="Gene3D" id="2.60.40.10">
    <property type="entry name" value="Immunoglobulins"/>
    <property type="match status" value="1"/>
</dbReference>
<dbReference type="EMBL" id="KI659149">
    <property type="protein sequence ID" value="ETN80243.1"/>
    <property type="molecule type" value="Genomic_DNA"/>
</dbReference>
<keyword evidence="3" id="KW-1185">Reference proteome</keyword>
<proteinExistence type="predicted"/>
<dbReference type="PROSITE" id="PS50202">
    <property type="entry name" value="MSP"/>
    <property type="match status" value="1"/>
</dbReference>
<dbReference type="SUPFAM" id="SSF49354">
    <property type="entry name" value="PapD-like"/>
    <property type="match status" value="1"/>
</dbReference>
<evidence type="ECO:0000259" key="1">
    <source>
        <dbReference type="PROSITE" id="PS50202"/>
    </source>
</evidence>
<evidence type="ECO:0000313" key="3">
    <source>
        <dbReference type="Proteomes" id="UP000053676"/>
    </source>
</evidence>
<organism evidence="2 3">
    <name type="scientific">Necator americanus</name>
    <name type="common">Human hookworm</name>
    <dbReference type="NCBI Taxonomy" id="51031"/>
    <lineage>
        <taxon>Eukaryota</taxon>
        <taxon>Metazoa</taxon>
        <taxon>Ecdysozoa</taxon>
        <taxon>Nematoda</taxon>
        <taxon>Chromadorea</taxon>
        <taxon>Rhabditida</taxon>
        <taxon>Rhabditina</taxon>
        <taxon>Rhabditomorpha</taxon>
        <taxon>Strongyloidea</taxon>
        <taxon>Ancylostomatidae</taxon>
        <taxon>Bunostominae</taxon>
        <taxon>Necator</taxon>
    </lineage>
</organism>
<dbReference type="Pfam" id="PF00635">
    <property type="entry name" value="Motile_Sperm"/>
    <property type="match status" value="1"/>
</dbReference>
<protein>
    <recommendedName>
        <fullName evidence="1">MSP domain-containing protein</fullName>
    </recommendedName>
</protein>
<dbReference type="OrthoDB" id="5873870at2759"/>
<accession>W2TEI9</accession>
<dbReference type="AlphaFoldDB" id="W2TEI9"/>
<dbReference type="InterPro" id="IPR008962">
    <property type="entry name" value="PapD-like_sf"/>
</dbReference>
<evidence type="ECO:0000313" key="2">
    <source>
        <dbReference type="EMBL" id="ETN80243.1"/>
    </source>
</evidence>